<evidence type="ECO:0000313" key="1">
    <source>
        <dbReference type="EMBL" id="KAL2287953.1"/>
    </source>
</evidence>
<gene>
    <name evidence="1" type="ORF">FJTKL_04718</name>
</gene>
<dbReference type="EMBL" id="JBAWTH010000018">
    <property type="protein sequence ID" value="KAL2287953.1"/>
    <property type="molecule type" value="Genomic_DNA"/>
</dbReference>
<sequence length="347" mass="37745">MYCLYVIQSALWRILTSDLYHRPDRLQFQNTIHAIVIQYRNETTPPMHLTPRFTNPFAPTTVSKHYLLRLLVACHYSGHAPCSNLSWQRLRVQAQRPWGLAPPGGRSFPSSAAGGALQRRPCLWGGRFVSRTAMRRVFGIWERELTFPEVLTLIFLLMDLLLDQVLVLGVVGVNHHDCLPPALARLGVTRLKGRGSDQDGQRETLGVDTGLDELLGGAQVLVAAHDGQREGHGGNPGGEDDRVAVLPAPVHELLLVAAGLLGGFEDALGLILVEVHGILGLLERDGVALGRGKGQAAEGWVAARGAENAGQAQAEADGAAHEAALEDLIVVGLFLFFADNLHCDWWV</sequence>
<comment type="caution">
    <text evidence="1">The sequence shown here is derived from an EMBL/GenBank/DDBJ whole genome shotgun (WGS) entry which is preliminary data.</text>
</comment>
<reference evidence="1 2" key="1">
    <citation type="submission" date="2024-03" db="EMBL/GenBank/DDBJ databases">
        <title>A high-quality draft genome sequence of Diaporthe vaccinii, a causative agent of upright dieback and viscid rot disease in cranberry plants.</title>
        <authorList>
            <person name="Sarrasin M."/>
            <person name="Lang B.F."/>
            <person name="Burger G."/>
        </authorList>
    </citation>
    <scope>NUCLEOTIDE SEQUENCE [LARGE SCALE GENOMIC DNA]</scope>
    <source>
        <strain evidence="1 2">IS7</strain>
    </source>
</reference>
<keyword evidence="2" id="KW-1185">Reference proteome</keyword>
<proteinExistence type="predicted"/>
<evidence type="ECO:0000313" key="2">
    <source>
        <dbReference type="Proteomes" id="UP001600888"/>
    </source>
</evidence>
<dbReference type="Proteomes" id="UP001600888">
    <property type="component" value="Unassembled WGS sequence"/>
</dbReference>
<accession>A0ABR4EZS8</accession>
<organism evidence="1 2">
    <name type="scientific">Diaporthe vaccinii</name>
    <dbReference type="NCBI Taxonomy" id="105482"/>
    <lineage>
        <taxon>Eukaryota</taxon>
        <taxon>Fungi</taxon>
        <taxon>Dikarya</taxon>
        <taxon>Ascomycota</taxon>
        <taxon>Pezizomycotina</taxon>
        <taxon>Sordariomycetes</taxon>
        <taxon>Sordariomycetidae</taxon>
        <taxon>Diaporthales</taxon>
        <taxon>Diaporthaceae</taxon>
        <taxon>Diaporthe</taxon>
        <taxon>Diaporthe eres species complex</taxon>
    </lineage>
</organism>
<protein>
    <submittedName>
        <fullName evidence="1">Uncharacterized protein</fullName>
    </submittedName>
</protein>
<name>A0ABR4EZS8_9PEZI</name>